<dbReference type="PANTHER" id="PTHR43436">
    <property type="entry name" value="ARAC-FAMILY TRANSCRIPTIONAL REGULATOR"/>
    <property type="match status" value="1"/>
</dbReference>
<evidence type="ECO:0000256" key="3">
    <source>
        <dbReference type="ARBA" id="ARBA00023163"/>
    </source>
</evidence>
<gene>
    <name evidence="5" type="ORF">BIY20_19925</name>
</gene>
<dbReference type="InterPro" id="IPR018060">
    <property type="entry name" value="HTH_AraC"/>
</dbReference>
<proteinExistence type="predicted"/>
<dbReference type="InterPro" id="IPR018062">
    <property type="entry name" value="HTH_AraC-typ_CS"/>
</dbReference>
<dbReference type="PROSITE" id="PS01124">
    <property type="entry name" value="HTH_ARAC_FAMILY_2"/>
    <property type="match status" value="1"/>
</dbReference>
<dbReference type="PANTHER" id="PTHR43436:SF2">
    <property type="entry name" value="ARAC_XYLS FAMILY TRANSCRIPTIONAL REGULATOR"/>
    <property type="match status" value="1"/>
</dbReference>
<keyword evidence="6" id="KW-1185">Reference proteome</keyword>
<dbReference type="SMART" id="SM00342">
    <property type="entry name" value="HTH_ARAC"/>
    <property type="match status" value="1"/>
</dbReference>
<keyword evidence="2" id="KW-0238">DNA-binding</keyword>
<dbReference type="InterPro" id="IPR009057">
    <property type="entry name" value="Homeodomain-like_sf"/>
</dbReference>
<dbReference type="Proteomes" id="UP000186039">
    <property type="component" value="Unassembled WGS sequence"/>
</dbReference>
<protein>
    <submittedName>
        <fullName evidence="5">XRE family transcriptional regulator</fullName>
    </submittedName>
</protein>
<reference evidence="5 6" key="1">
    <citation type="submission" date="2016-09" db="EMBL/GenBank/DDBJ databases">
        <title>Genomic Taxonomy of the Vibrionaceae.</title>
        <authorList>
            <person name="Gonzalez-Castillo A."/>
            <person name="Gomez-Gil B."/>
            <person name="Enciso-Ibarra K."/>
        </authorList>
    </citation>
    <scope>NUCLEOTIDE SEQUENCE [LARGE SCALE GENOMIC DNA]</scope>
    <source>
        <strain evidence="5 6">CAIM 1902</strain>
    </source>
</reference>
<dbReference type="SUPFAM" id="SSF46689">
    <property type="entry name" value="Homeodomain-like"/>
    <property type="match status" value="2"/>
</dbReference>
<dbReference type="Gene3D" id="1.10.10.60">
    <property type="entry name" value="Homeodomain-like"/>
    <property type="match status" value="2"/>
</dbReference>
<dbReference type="Pfam" id="PF06719">
    <property type="entry name" value="AraC_N"/>
    <property type="match status" value="1"/>
</dbReference>
<evidence type="ECO:0000313" key="5">
    <source>
        <dbReference type="EMBL" id="OLQ96132.1"/>
    </source>
</evidence>
<feature type="domain" description="HTH araC/xylS-type" evidence="4">
    <location>
        <begin position="196"/>
        <end position="294"/>
    </location>
</feature>
<dbReference type="EMBL" id="MJMH01000034">
    <property type="protein sequence ID" value="OLQ96132.1"/>
    <property type="molecule type" value="Genomic_DNA"/>
</dbReference>
<evidence type="ECO:0000256" key="1">
    <source>
        <dbReference type="ARBA" id="ARBA00023015"/>
    </source>
</evidence>
<dbReference type="RefSeq" id="WP_075713383.1">
    <property type="nucleotide sequence ID" value="NZ_AP019655.1"/>
</dbReference>
<name>A0ABX3FQF1_9VIBR</name>
<comment type="caution">
    <text evidence="5">The sequence shown here is derived from an EMBL/GenBank/DDBJ whole genome shotgun (WGS) entry which is preliminary data.</text>
</comment>
<sequence length="296" mass="32908">MSLKSLMQRFVDLNNLHNFEGNMATKLDNVHFYRSQNGHPRQSMMYQSGIVVLGQGHKALYAGGQRHTYGEGDCLVMGVPMPLECEAFPNHNSPLLGLGIEISMPLLQKLVGKIKLHHPELTHPTSHSEMSIRHEPIDANLLTACERLMQALCDDLQADVLGQALVEEVLFFVLLSKSGDTLFNLADQEGRYGRIAAVLQEIHTNYSSTLNVADLANAANMSVSSFHTAFRNVTLESPIQYIKKVRLNKGRELICFQGKRVNEAADMVGYSSAAQFSREFKRQFNLAPKDAAHQAA</sequence>
<accession>A0ABX3FQF1</accession>
<evidence type="ECO:0000313" key="6">
    <source>
        <dbReference type="Proteomes" id="UP000186039"/>
    </source>
</evidence>
<dbReference type="InterPro" id="IPR009594">
    <property type="entry name" value="Tscrpt_reg_HTH_AraC_N"/>
</dbReference>
<evidence type="ECO:0000256" key="2">
    <source>
        <dbReference type="ARBA" id="ARBA00023125"/>
    </source>
</evidence>
<dbReference type="Pfam" id="PF12833">
    <property type="entry name" value="HTH_18"/>
    <property type="match status" value="1"/>
</dbReference>
<keyword evidence="1" id="KW-0805">Transcription regulation</keyword>
<keyword evidence="3" id="KW-0804">Transcription</keyword>
<dbReference type="PROSITE" id="PS00041">
    <property type="entry name" value="HTH_ARAC_FAMILY_1"/>
    <property type="match status" value="1"/>
</dbReference>
<organism evidence="5 6">
    <name type="scientific">Vibrio panuliri</name>
    <dbReference type="NCBI Taxonomy" id="1381081"/>
    <lineage>
        <taxon>Bacteria</taxon>
        <taxon>Pseudomonadati</taxon>
        <taxon>Pseudomonadota</taxon>
        <taxon>Gammaproteobacteria</taxon>
        <taxon>Vibrionales</taxon>
        <taxon>Vibrionaceae</taxon>
        <taxon>Vibrio</taxon>
    </lineage>
</organism>
<evidence type="ECO:0000259" key="4">
    <source>
        <dbReference type="PROSITE" id="PS01124"/>
    </source>
</evidence>